<dbReference type="EMBL" id="JACHLR010000007">
    <property type="protein sequence ID" value="MBB4858751.1"/>
    <property type="molecule type" value="Genomic_DNA"/>
</dbReference>
<reference evidence="1 2" key="1">
    <citation type="submission" date="2020-08" db="EMBL/GenBank/DDBJ databases">
        <title>Functional genomics of gut bacteria from endangered species of beetles.</title>
        <authorList>
            <person name="Carlos-Shanley C."/>
        </authorList>
    </citation>
    <scope>NUCLEOTIDE SEQUENCE [LARGE SCALE GENOMIC DNA]</scope>
    <source>
        <strain evidence="1 2">S00245</strain>
    </source>
</reference>
<sequence>MKKFIDHVCCVRGIRRPKNILGQIADMKRVKPFVSAQGG</sequence>
<organism evidence="1 2">
    <name type="scientific">Novosphingobium chloroacetimidivorans</name>
    <dbReference type="NCBI Taxonomy" id="1428314"/>
    <lineage>
        <taxon>Bacteria</taxon>
        <taxon>Pseudomonadati</taxon>
        <taxon>Pseudomonadota</taxon>
        <taxon>Alphaproteobacteria</taxon>
        <taxon>Sphingomonadales</taxon>
        <taxon>Sphingomonadaceae</taxon>
        <taxon>Novosphingobium</taxon>
    </lineage>
</organism>
<name>A0A7W7KA50_9SPHN</name>
<gene>
    <name evidence="1" type="ORF">HNO88_002077</name>
</gene>
<keyword evidence="2" id="KW-1185">Reference proteome</keyword>
<proteinExistence type="predicted"/>
<evidence type="ECO:0000313" key="2">
    <source>
        <dbReference type="Proteomes" id="UP000555448"/>
    </source>
</evidence>
<comment type="caution">
    <text evidence="1">The sequence shown here is derived from an EMBL/GenBank/DDBJ whole genome shotgun (WGS) entry which is preliminary data.</text>
</comment>
<dbReference type="Proteomes" id="UP000555448">
    <property type="component" value="Unassembled WGS sequence"/>
</dbReference>
<dbReference type="AlphaFoldDB" id="A0A7W7KA50"/>
<protein>
    <submittedName>
        <fullName evidence="1">Uncharacterized protein</fullName>
    </submittedName>
</protein>
<accession>A0A7W7KA50</accession>
<evidence type="ECO:0000313" key="1">
    <source>
        <dbReference type="EMBL" id="MBB4858751.1"/>
    </source>
</evidence>